<gene>
    <name evidence="1" type="ORF">P5673_026003</name>
</gene>
<protein>
    <submittedName>
        <fullName evidence="1">Uncharacterized protein</fullName>
    </submittedName>
</protein>
<dbReference type="AlphaFoldDB" id="A0AAD9Q1X5"/>
<dbReference type="Proteomes" id="UP001249851">
    <property type="component" value="Unassembled WGS sequence"/>
</dbReference>
<proteinExistence type="predicted"/>
<name>A0AAD9Q1X5_ACRCE</name>
<organism evidence="1 2">
    <name type="scientific">Acropora cervicornis</name>
    <name type="common">Staghorn coral</name>
    <dbReference type="NCBI Taxonomy" id="6130"/>
    <lineage>
        <taxon>Eukaryota</taxon>
        <taxon>Metazoa</taxon>
        <taxon>Cnidaria</taxon>
        <taxon>Anthozoa</taxon>
        <taxon>Hexacorallia</taxon>
        <taxon>Scleractinia</taxon>
        <taxon>Astrocoeniina</taxon>
        <taxon>Acroporidae</taxon>
        <taxon>Acropora</taxon>
    </lineage>
</organism>
<evidence type="ECO:0000313" key="1">
    <source>
        <dbReference type="EMBL" id="KAK2552835.1"/>
    </source>
</evidence>
<evidence type="ECO:0000313" key="2">
    <source>
        <dbReference type="Proteomes" id="UP001249851"/>
    </source>
</evidence>
<accession>A0AAD9Q1X5</accession>
<reference evidence="1" key="1">
    <citation type="journal article" date="2023" name="G3 (Bethesda)">
        <title>Whole genome assembly and annotation of the endangered Caribbean coral Acropora cervicornis.</title>
        <authorList>
            <person name="Selwyn J.D."/>
            <person name="Vollmer S.V."/>
        </authorList>
    </citation>
    <scope>NUCLEOTIDE SEQUENCE</scope>
    <source>
        <strain evidence="1">K2</strain>
    </source>
</reference>
<sequence>MLLHWKSLVDNNIIANLATDVPAYLAAAYGIVCSSDDEKQESTLKDYIEASKMISVVFVLTFVISPEQEPGDWVGVG</sequence>
<reference evidence="1" key="2">
    <citation type="journal article" date="2023" name="Science">
        <title>Genomic signatures of disease resistance in endangered staghorn corals.</title>
        <authorList>
            <person name="Vollmer S.V."/>
            <person name="Selwyn J.D."/>
            <person name="Despard B.A."/>
            <person name="Roesel C.L."/>
        </authorList>
    </citation>
    <scope>NUCLEOTIDE SEQUENCE</scope>
    <source>
        <strain evidence="1">K2</strain>
    </source>
</reference>
<keyword evidence="2" id="KW-1185">Reference proteome</keyword>
<dbReference type="EMBL" id="JARQWQ010000083">
    <property type="protein sequence ID" value="KAK2552835.1"/>
    <property type="molecule type" value="Genomic_DNA"/>
</dbReference>
<comment type="caution">
    <text evidence="1">The sequence shown here is derived from an EMBL/GenBank/DDBJ whole genome shotgun (WGS) entry which is preliminary data.</text>
</comment>